<sequence length="163" mass="19015">MDCQIAKTDSQTDFDSIRRVYYQTWTYSYVGLVPQALLDNINLKSTWHPEMRINNTLVALTKDQQIVGVCTYGPARRKKYSGFGEIYSLYVLPQFQHQGIGQKLFQAALDTLQKKFNEIYLLVLKNNLTSRAFYEMFDFESSDDYIADQTEYGMLHEVVYIKS</sequence>
<dbReference type="PROSITE" id="PS51186">
    <property type="entry name" value="GNAT"/>
    <property type="match status" value="1"/>
</dbReference>
<name>A0A0K2LB55_9LACO</name>
<dbReference type="PANTHER" id="PTHR43617:SF38">
    <property type="entry name" value="N-ACETYLTRANSFERASE DOMAIN-CONTAINING PROTEIN"/>
    <property type="match status" value="1"/>
</dbReference>
<reference evidence="2 3" key="1">
    <citation type="submission" date="2015-08" db="EMBL/GenBank/DDBJ databases">
        <title>Genomic sequence of Lactobacillus heilongjiangensis DSM 28069, isolated from Chinese traditional pickle.</title>
        <authorList>
            <person name="Jiang X."/>
            <person name="Zheng B."/>
            <person name="Cheng H."/>
        </authorList>
    </citation>
    <scope>NUCLEOTIDE SEQUENCE [LARGE SCALE GENOMIC DNA]</scope>
    <source>
        <strain evidence="2 3">DSM 28069</strain>
    </source>
</reference>
<dbReference type="AlphaFoldDB" id="A0A0K2LB55"/>
<dbReference type="SUPFAM" id="SSF55729">
    <property type="entry name" value="Acyl-CoA N-acyltransferases (Nat)"/>
    <property type="match status" value="1"/>
</dbReference>
<evidence type="ECO:0000313" key="2">
    <source>
        <dbReference type="EMBL" id="ALB28537.1"/>
    </source>
</evidence>
<evidence type="ECO:0000313" key="3">
    <source>
        <dbReference type="Proteomes" id="UP000061546"/>
    </source>
</evidence>
<gene>
    <name evidence="2" type="ORF">JP39_03720</name>
</gene>
<dbReference type="KEGG" id="lhi:JP39_03720"/>
<keyword evidence="3" id="KW-1185">Reference proteome</keyword>
<dbReference type="InterPro" id="IPR050276">
    <property type="entry name" value="MshD_Acetyltransferase"/>
</dbReference>
<dbReference type="InterPro" id="IPR000182">
    <property type="entry name" value="GNAT_dom"/>
</dbReference>
<dbReference type="RefSeq" id="WP_041499246.1">
    <property type="nucleotide sequence ID" value="NZ_BJDV01000008.1"/>
</dbReference>
<proteinExistence type="predicted"/>
<dbReference type="PANTHER" id="PTHR43617">
    <property type="entry name" value="L-AMINO ACID N-ACETYLTRANSFERASE"/>
    <property type="match status" value="1"/>
</dbReference>
<dbReference type="InterPro" id="IPR016181">
    <property type="entry name" value="Acyl_CoA_acyltransferase"/>
</dbReference>
<evidence type="ECO:0000259" key="1">
    <source>
        <dbReference type="PROSITE" id="PS51186"/>
    </source>
</evidence>
<protein>
    <recommendedName>
        <fullName evidence="1">N-acetyltransferase domain-containing protein</fullName>
    </recommendedName>
</protein>
<dbReference type="GO" id="GO:0016747">
    <property type="term" value="F:acyltransferase activity, transferring groups other than amino-acyl groups"/>
    <property type="evidence" value="ECO:0007669"/>
    <property type="project" value="InterPro"/>
</dbReference>
<dbReference type="STRING" id="1074467.JP39_03720"/>
<dbReference type="Pfam" id="PF00583">
    <property type="entry name" value="Acetyltransf_1"/>
    <property type="match status" value="1"/>
</dbReference>
<organism evidence="2 3">
    <name type="scientific">Companilactobacillus heilongjiangensis</name>
    <dbReference type="NCBI Taxonomy" id="1074467"/>
    <lineage>
        <taxon>Bacteria</taxon>
        <taxon>Bacillati</taxon>
        <taxon>Bacillota</taxon>
        <taxon>Bacilli</taxon>
        <taxon>Lactobacillales</taxon>
        <taxon>Lactobacillaceae</taxon>
        <taxon>Companilactobacillus</taxon>
    </lineage>
</organism>
<dbReference type="OrthoDB" id="5292888at2"/>
<feature type="domain" description="N-acetyltransferase" evidence="1">
    <location>
        <begin position="4"/>
        <end position="159"/>
    </location>
</feature>
<dbReference type="EMBL" id="CP012559">
    <property type="protein sequence ID" value="ALB28537.1"/>
    <property type="molecule type" value="Genomic_DNA"/>
</dbReference>
<accession>A0A0K2LB55</accession>
<dbReference type="Proteomes" id="UP000061546">
    <property type="component" value="Chromosome"/>
</dbReference>
<dbReference type="Gene3D" id="3.40.630.30">
    <property type="match status" value="1"/>
</dbReference>
<dbReference type="CDD" id="cd04301">
    <property type="entry name" value="NAT_SF"/>
    <property type="match status" value="1"/>
</dbReference>